<name>X6LTB5_RETFI</name>
<dbReference type="GO" id="GO:0140359">
    <property type="term" value="F:ABC-type transporter activity"/>
    <property type="evidence" value="ECO:0007669"/>
    <property type="project" value="InterPro"/>
</dbReference>
<evidence type="ECO:0000256" key="3">
    <source>
        <dbReference type="ARBA" id="ARBA00022989"/>
    </source>
</evidence>
<feature type="non-terminal residue" evidence="7">
    <location>
        <position position="1"/>
    </location>
</feature>
<feature type="transmembrane region" description="Helical" evidence="5">
    <location>
        <begin position="6"/>
        <end position="26"/>
    </location>
</feature>
<dbReference type="EMBL" id="ASPP01031086">
    <property type="protein sequence ID" value="ETO03965.1"/>
    <property type="molecule type" value="Genomic_DNA"/>
</dbReference>
<dbReference type="OMA" id="NIYHTIF"/>
<protein>
    <submittedName>
        <fullName evidence="7">ATP dependent transmembrane transporter protein</fullName>
    </submittedName>
</protein>
<evidence type="ECO:0000256" key="4">
    <source>
        <dbReference type="ARBA" id="ARBA00023136"/>
    </source>
</evidence>
<feature type="transmembrane region" description="Helical" evidence="5">
    <location>
        <begin position="86"/>
        <end position="109"/>
    </location>
</feature>
<dbReference type="GO" id="GO:0016020">
    <property type="term" value="C:membrane"/>
    <property type="evidence" value="ECO:0007669"/>
    <property type="project" value="UniProtKB-SubCell"/>
</dbReference>
<dbReference type="AlphaFoldDB" id="X6LTB5"/>
<organism evidence="7 8">
    <name type="scientific">Reticulomyxa filosa</name>
    <dbReference type="NCBI Taxonomy" id="46433"/>
    <lineage>
        <taxon>Eukaryota</taxon>
        <taxon>Sar</taxon>
        <taxon>Rhizaria</taxon>
        <taxon>Retaria</taxon>
        <taxon>Foraminifera</taxon>
        <taxon>Monothalamids</taxon>
        <taxon>Reticulomyxidae</taxon>
        <taxon>Reticulomyxa</taxon>
    </lineage>
</organism>
<keyword evidence="4 5" id="KW-0472">Membrane</keyword>
<dbReference type="Proteomes" id="UP000023152">
    <property type="component" value="Unassembled WGS sequence"/>
</dbReference>
<feature type="domain" description="ABC-2 type transporter transmembrane" evidence="6">
    <location>
        <begin position="2"/>
        <end position="46"/>
    </location>
</feature>
<accession>X6LTB5</accession>
<dbReference type="Pfam" id="PF01061">
    <property type="entry name" value="ABC2_membrane"/>
    <property type="match status" value="1"/>
</dbReference>
<dbReference type="InterPro" id="IPR013525">
    <property type="entry name" value="ABC2_TM"/>
</dbReference>
<evidence type="ECO:0000313" key="8">
    <source>
        <dbReference type="Proteomes" id="UP000023152"/>
    </source>
</evidence>
<dbReference type="OrthoDB" id="66620at2759"/>
<sequence>LTPFAMIPFMLFSNFFITTDQIPVYLRWLRNLSIWYYGISALTIEEFQNVQIKDCQTTVFGQPVTITVNGNYVLEQILAINREEKWFFVWMLIVLFFGFRFLAFAILSYRNKLFYFDNETKKLQLNNIYHTIFLLKILKS</sequence>
<keyword evidence="3 5" id="KW-1133">Transmembrane helix</keyword>
<reference evidence="7 8" key="1">
    <citation type="journal article" date="2013" name="Curr. Biol.">
        <title>The Genome of the Foraminiferan Reticulomyxa filosa.</title>
        <authorList>
            <person name="Glockner G."/>
            <person name="Hulsmann N."/>
            <person name="Schleicher M."/>
            <person name="Noegel A.A."/>
            <person name="Eichinger L."/>
            <person name="Gallinger C."/>
            <person name="Pawlowski J."/>
            <person name="Sierra R."/>
            <person name="Euteneuer U."/>
            <person name="Pillet L."/>
            <person name="Moustafa A."/>
            <person name="Platzer M."/>
            <person name="Groth M."/>
            <person name="Szafranski K."/>
            <person name="Schliwa M."/>
        </authorList>
    </citation>
    <scope>NUCLEOTIDE SEQUENCE [LARGE SCALE GENOMIC DNA]</scope>
</reference>
<gene>
    <name evidence="7" type="ORF">RFI_33437</name>
</gene>
<proteinExistence type="predicted"/>
<evidence type="ECO:0000256" key="5">
    <source>
        <dbReference type="SAM" id="Phobius"/>
    </source>
</evidence>
<evidence type="ECO:0000313" key="7">
    <source>
        <dbReference type="EMBL" id="ETO03965.1"/>
    </source>
</evidence>
<evidence type="ECO:0000256" key="1">
    <source>
        <dbReference type="ARBA" id="ARBA00004141"/>
    </source>
</evidence>
<comment type="caution">
    <text evidence="7">The sequence shown here is derived from an EMBL/GenBank/DDBJ whole genome shotgun (WGS) entry which is preliminary data.</text>
</comment>
<evidence type="ECO:0000259" key="6">
    <source>
        <dbReference type="Pfam" id="PF01061"/>
    </source>
</evidence>
<keyword evidence="8" id="KW-1185">Reference proteome</keyword>
<evidence type="ECO:0000256" key="2">
    <source>
        <dbReference type="ARBA" id="ARBA00022692"/>
    </source>
</evidence>
<comment type="subcellular location">
    <subcellularLocation>
        <location evidence="1">Membrane</location>
        <topology evidence="1">Multi-pass membrane protein</topology>
    </subcellularLocation>
</comment>
<keyword evidence="2 5" id="KW-0812">Transmembrane</keyword>